<accession>A0A923M5W2</accession>
<dbReference type="InterPro" id="IPR013766">
    <property type="entry name" value="Thioredoxin_domain"/>
</dbReference>
<protein>
    <submittedName>
        <fullName evidence="4">Thioredoxin fold domain-containing protein</fullName>
    </submittedName>
</protein>
<keyword evidence="1 2" id="KW-0732">Signal</keyword>
<feature type="signal peptide" evidence="2">
    <location>
        <begin position="1"/>
        <end position="30"/>
    </location>
</feature>
<evidence type="ECO:0000259" key="3">
    <source>
        <dbReference type="PROSITE" id="PS51352"/>
    </source>
</evidence>
<dbReference type="InterPro" id="IPR051099">
    <property type="entry name" value="AGR/TXD"/>
</dbReference>
<evidence type="ECO:0000313" key="5">
    <source>
        <dbReference type="Proteomes" id="UP000596827"/>
    </source>
</evidence>
<dbReference type="AlphaFoldDB" id="A0A923M5W2"/>
<feature type="domain" description="Thioredoxin" evidence="3">
    <location>
        <begin position="20"/>
        <end position="154"/>
    </location>
</feature>
<keyword evidence="5" id="KW-1185">Reference proteome</keyword>
<dbReference type="PANTHER" id="PTHR15337">
    <property type="entry name" value="ANTERIOR GRADIENT PROTEIN-RELATED"/>
    <property type="match status" value="1"/>
</dbReference>
<sequence length="524" mass="56745">MKMSSRFALRGVVAACALVGCMGTAVPGFAAAPSSSGGIAWQVASSDPDVDKAFALARKSGKPVFLYWGAVWCPPCNQVKATLFSRADFVERSRAFVPVYVDGDKPGAQKVASRFKVSGYPTMILFKPDGTEVTRLPGEVDPERYLMALTTGLDAQVPVRELVKRASAGQVLTPEQWRLLAFYSWDTDEQQVLPSAELAKRLDELANAAPADQRLAKDRLALKAVVARAQEKSAPDSARVVDRKTVDRLLADSEATRELADLFIGYADKVVKHVAVSAEERKVVASKWDAALSRLVSAGNLSRGEQVDAVDSRVSMWKLVDATDKLSPERQQAAVKEVARLVAATTDRYERQAVVPSAAHVLAQAGLLDDADALLKAELPRAVAPYYHMLGLASNAKKRGDSQAALSWYEQAWRKSEGPATRVQWGANYVGQLVDLSPADSKRIADAAGAVLGEIKPDAFFGRSQRSLERMARKLDDWRTADASRKPVVDKLRAQLTKTCSSISQKNVARDSCDKVFAPAATAA</sequence>
<dbReference type="Pfam" id="PF13098">
    <property type="entry name" value="Thioredoxin_2"/>
    <property type="match status" value="1"/>
</dbReference>
<dbReference type="PANTHER" id="PTHR15337:SF11">
    <property type="entry name" value="THIOREDOXIN DOMAIN-CONTAINING PROTEIN"/>
    <property type="match status" value="1"/>
</dbReference>
<dbReference type="SUPFAM" id="SSF52833">
    <property type="entry name" value="Thioredoxin-like"/>
    <property type="match status" value="1"/>
</dbReference>
<evidence type="ECO:0000256" key="2">
    <source>
        <dbReference type="SAM" id="SignalP"/>
    </source>
</evidence>
<name>A0A923M5W2_9BURK</name>
<dbReference type="InterPro" id="IPR036249">
    <property type="entry name" value="Thioredoxin-like_sf"/>
</dbReference>
<dbReference type="RefSeq" id="WP_187079842.1">
    <property type="nucleotide sequence ID" value="NZ_JACORU010000001.1"/>
</dbReference>
<dbReference type="Gene3D" id="3.40.30.10">
    <property type="entry name" value="Glutaredoxin"/>
    <property type="match status" value="1"/>
</dbReference>
<dbReference type="EMBL" id="JACORU010000001">
    <property type="protein sequence ID" value="MBC5763389.1"/>
    <property type="molecule type" value="Genomic_DNA"/>
</dbReference>
<dbReference type="Proteomes" id="UP000596827">
    <property type="component" value="Unassembled WGS sequence"/>
</dbReference>
<evidence type="ECO:0000313" key="4">
    <source>
        <dbReference type="EMBL" id="MBC5763389.1"/>
    </source>
</evidence>
<dbReference type="PROSITE" id="PS51352">
    <property type="entry name" value="THIOREDOXIN_2"/>
    <property type="match status" value="1"/>
</dbReference>
<dbReference type="InterPro" id="IPR012336">
    <property type="entry name" value="Thioredoxin-like_fold"/>
</dbReference>
<reference evidence="4" key="1">
    <citation type="submission" date="2020-08" db="EMBL/GenBank/DDBJ databases">
        <title>Ramlibacter sp. GTP1 16S ribosomal RNA gene genome sequencing and assembly.</title>
        <authorList>
            <person name="Kang M."/>
        </authorList>
    </citation>
    <scope>NUCLEOTIDE SEQUENCE</scope>
    <source>
        <strain evidence="4">GTP1</strain>
    </source>
</reference>
<comment type="caution">
    <text evidence="4">The sequence shown here is derived from an EMBL/GenBank/DDBJ whole genome shotgun (WGS) entry which is preliminary data.</text>
</comment>
<proteinExistence type="predicted"/>
<dbReference type="PROSITE" id="PS51257">
    <property type="entry name" value="PROKAR_LIPOPROTEIN"/>
    <property type="match status" value="1"/>
</dbReference>
<feature type="chain" id="PRO_5037250524" evidence="2">
    <location>
        <begin position="31"/>
        <end position="524"/>
    </location>
</feature>
<evidence type="ECO:0000256" key="1">
    <source>
        <dbReference type="ARBA" id="ARBA00022729"/>
    </source>
</evidence>
<organism evidence="4 5">
    <name type="scientific">Ramlibacter albus</name>
    <dbReference type="NCBI Taxonomy" id="2079448"/>
    <lineage>
        <taxon>Bacteria</taxon>
        <taxon>Pseudomonadati</taxon>
        <taxon>Pseudomonadota</taxon>
        <taxon>Betaproteobacteria</taxon>
        <taxon>Burkholderiales</taxon>
        <taxon>Comamonadaceae</taxon>
        <taxon>Ramlibacter</taxon>
    </lineage>
</organism>
<gene>
    <name evidence="4" type="ORF">H8R02_02920</name>
</gene>